<feature type="domain" description="NAD(P)-binding" evidence="10">
    <location>
        <begin position="42"/>
        <end position="374"/>
    </location>
</feature>
<evidence type="ECO:0000256" key="5">
    <source>
        <dbReference type="ARBA" id="ARBA00023027"/>
    </source>
</evidence>
<sequence length="408" mass="45665">MNFKDIISYLSSLFGVNNNNNINSEKKMSTFISHPVPGKQILVTGGAGYIGSHTVLQLLKRGHEVVVVDNLCNSVEESLKRVEVIAGKKVPFYLCDVLDKEELTKVFDTYNFWAVIHFAGLKSVFESCQYPERYMHNNVEGTRVLVECMVEHGVHNIVFSSSATLYGNPKNMDPLTEEAELGPINPYGESKLKAEQAITEAFKEYELGQACLLRYFNPIGADVTGLIGENPKDIPNNLLPYITQTLVGKRECLSVYGNDYPTRDGTGVRDYVHVVDLAEGHLAALEKLRENEVNRKGAKATIDERVLIYNMGTGNGYSVLEVIDSMNKASGKTVPYRFTERRKGDAAQVVACPAKANKELKWCTKFSINEMCADAWNWQSHNPDGYDNTTEFARNLLEKFKKEHAIEA</sequence>
<dbReference type="GO" id="GO:0003978">
    <property type="term" value="F:UDP-glucose 4-epimerase activity"/>
    <property type="evidence" value="ECO:0007669"/>
    <property type="project" value="UniProtKB-EC"/>
</dbReference>
<proteinExistence type="inferred from homology"/>
<comment type="function">
    <text evidence="7">Mutarotase converts alpha-aldose to the beta-anomer. It is active on D-glucose, L-arabinose, D-xylose, D-galactose, maltose and lactose.</text>
</comment>
<comment type="pathway">
    <text evidence="3">Carbohydrate metabolism; galactose metabolism.</text>
</comment>
<dbReference type="OrthoDB" id="9402762at2759"/>
<comment type="similarity">
    <text evidence="9">In the C-terminal section; belongs to the aldose epimerase family.</text>
</comment>
<comment type="pathway">
    <text evidence="4">Carbohydrate metabolism; hexose metabolism.</text>
</comment>
<keyword evidence="12" id="KW-1185">Reference proteome</keyword>
<evidence type="ECO:0000256" key="2">
    <source>
        <dbReference type="ARBA" id="ARBA00001911"/>
    </source>
</evidence>
<evidence type="ECO:0000313" key="12">
    <source>
        <dbReference type="Proteomes" id="UP000193920"/>
    </source>
</evidence>
<evidence type="ECO:0000256" key="8">
    <source>
        <dbReference type="ARBA" id="ARBA00037955"/>
    </source>
</evidence>
<keyword evidence="6" id="KW-0413">Isomerase</keyword>
<dbReference type="CDD" id="cd05247">
    <property type="entry name" value="UDP_G4E_1_SDR_e"/>
    <property type="match status" value="1"/>
</dbReference>
<dbReference type="Gene3D" id="3.40.50.720">
    <property type="entry name" value="NAD(P)-binding Rossmann-like Domain"/>
    <property type="match status" value="1"/>
</dbReference>
<evidence type="ECO:0000256" key="1">
    <source>
        <dbReference type="ARBA" id="ARBA00000083"/>
    </source>
</evidence>
<evidence type="ECO:0000256" key="7">
    <source>
        <dbReference type="ARBA" id="ARBA00037676"/>
    </source>
</evidence>
<dbReference type="GO" id="GO:0006012">
    <property type="term" value="P:galactose metabolic process"/>
    <property type="evidence" value="ECO:0007669"/>
    <property type="project" value="InterPro"/>
</dbReference>
<keyword evidence="5" id="KW-0520">NAD</keyword>
<dbReference type="PANTHER" id="PTHR43725">
    <property type="entry name" value="UDP-GLUCOSE 4-EPIMERASE"/>
    <property type="match status" value="1"/>
</dbReference>
<dbReference type="NCBIfam" id="TIGR01179">
    <property type="entry name" value="galE"/>
    <property type="match status" value="1"/>
</dbReference>
<evidence type="ECO:0000259" key="10">
    <source>
        <dbReference type="Pfam" id="PF16363"/>
    </source>
</evidence>
<comment type="cofactor">
    <cofactor evidence="2">
        <name>NAD(+)</name>
        <dbReference type="ChEBI" id="CHEBI:57540"/>
    </cofactor>
</comment>
<comment type="catalytic activity">
    <reaction evidence="1">
        <text>UDP-alpha-D-glucose = UDP-alpha-D-galactose</text>
        <dbReference type="Rhea" id="RHEA:22168"/>
        <dbReference type="ChEBI" id="CHEBI:58885"/>
        <dbReference type="ChEBI" id="CHEBI:66914"/>
        <dbReference type="EC" id="5.1.3.2"/>
    </reaction>
</comment>
<gene>
    <name evidence="11" type="ORF">LY90DRAFT_221276</name>
</gene>
<dbReference type="AlphaFoldDB" id="A0A1Y2FLV6"/>
<evidence type="ECO:0000256" key="6">
    <source>
        <dbReference type="ARBA" id="ARBA00023235"/>
    </source>
</evidence>
<dbReference type="Pfam" id="PF16363">
    <property type="entry name" value="GDP_Man_Dehyd"/>
    <property type="match status" value="1"/>
</dbReference>
<evidence type="ECO:0000256" key="9">
    <source>
        <dbReference type="ARBA" id="ARBA00038238"/>
    </source>
</evidence>
<accession>A0A1Y2FLV6</accession>
<dbReference type="STRING" id="1754190.A0A1Y2FLV6"/>
<reference evidence="11 12" key="1">
    <citation type="submission" date="2016-08" db="EMBL/GenBank/DDBJ databases">
        <title>A Parts List for Fungal Cellulosomes Revealed by Comparative Genomics.</title>
        <authorList>
            <consortium name="DOE Joint Genome Institute"/>
            <person name="Haitjema C.H."/>
            <person name="Gilmore S.P."/>
            <person name="Henske J.K."/>
            <person name="Solomon K.V."/>
            <person name="De Groot R."/>
            <person name="Kuo A."/>
            <person name="Mondo S.J."/>
            <person name="Salamov A.A."/>
            <person name="Labutti K."/>
            <person name="Zhao Z."/>
            <person name="Chiniquy J."/>
            <person name="Barry K."/>
            <person name="Brewer H.M."/>
            <person name="Purvine S.O."/>
            <person name="Wright A.T."/>
            <person name="Boxma B."/>
            <person name="Van Alen T."/>
            <person name="Hackstein J.H."/>
            <person name="Baker S.E."/>
            <person name="Grigoriev I.V."/>
            <person name="O'Malley M.A."/>
        </authorList>
    </citation>
    <scope>NUCLEOTIDE SEQUENCE [LARGE SCALE GENOMIC DNA]</scope>
    <source>
        <strain evidence="11 12">G1</strain>
    </source>
</reference>
<comment type="caution">
    <text evidence="11">The sequence shown here is derived from an EMBL/GenBank/DDBJ whole genome shotgun (WGS) entry which is preliminary data.</text>
</comment>
<dbReference type="InterPro" id="IPR036291">
    <property type="entry name" value="NAD(P)-bd_dom_sf"/>
</dbReference>
<name>A0A1Y2FLV6_9FUNG</name>
<dbReference type="EMBL" id="MCOG01000005">
    <property type="protein sequence ID" value="ORY84567.1"/>
    <property type="molecule type" value="Genomic_DNA"/>
</dbReference>
<organism evidence="11 12">
    <name type="scientific">Neocallimastix californiae</name>
    <dbReference type="NCBI Taxonomy" id="1754190"/>
    <lineage>
        <taxon>Eukaryota</taxon>
        <taxon>Fungi</taxon>
        <taxon>Fungi incertae sedis</taxon>
        <taxon>Chytridiomycota</taxon>
        <taxon>Chytridiomycota incertae sedis</taxon>
        <taxon>Neocallimastigomycetes</taxon>
        <taxon>Neocallimastigales</taxon>
        <taxon>Neocallimastigaceae</taxon>
        <taxon>Neocallimastix</taxon>
    </lineage>
</organism>
<dbReference type="Proteomes" id="UP000193920">
    <property type="component" value="Unassembled WGS sequence"/>
</dbReference>
<comment type="similarity">
    <text evidence="8">In the N-terminal section; belongs to the NAD(P)-dependent epimerase/dehydratase family.</text>
</comment>
<evidence type="ECO:0000256" key="4">
    <source>
        <dbReference type="ARBA" id="ARBA00005028"/>
    </source>
</evidence>
<evidence type="ECO:0000256" key="3">
    <source>
        <dbReference type="ARBA" id="ARBA00004947"/>
    </source>
</evidence>
<dbReference type="Gene3D" id="3.90.25.10">
    <property type="entry name" value="UDP-galactose 4-epimerase, domain 1"/>
    <property type="match status" value="1"/>
</dbReference>
<dbReference type="SUPFAM" id="SSF51735">
    <property type="entry name" value="NAD(P)-binding Rossmann-fold domains"/>
    <property type="match status" value="1"/>
</dbReference>
<dbReference type="InterPro" id="IPR005886">
    <property type="entry name" value="UDP_G4E"/>
</dbReference>
<evidence type="ECO:0000313" key="11">
    <source>
        <dbReference type="EMBL" id="ORY84567.1"/>
    </source>
</evidence>
<protein>
    <submittedName>
        <fullName evidence="11">UDP-glucose 4-epimerase</fullName>
    </submittedName>
</protein>
<dbReference type="InterPro" id="IPR016040">
    <property type="entry name" value="NAD(P)-bd_dom"/>
</dbReference>
<dbReference type="PANTHER" id="PTHR43725:SF47">
    <property type="entry name" value="UDP-GLUCOSE 4-EPIMERASE"/>
    <property type="match status" value="1"/>
</dbReference>
<dbReference type="GO" id="GO:0005829">
    <property type="term" value="C:cytosol"/>
    <property type="evidence" value="ECO:0007669"/>
    <property type="project" value="TreeGrafter"/>
</dbReference>